<protein>
    <recommendedName>
        <fullName evidence="3">DDE Tnp4 domain-containing protein</fullName>
    </recommendedName>
</protein>
<evidence type="ECO:0000313" key="1">
    <source>
        <dbReference type="EMBL" id="KIK35758.1"/>
    </source>
</evidence>
<sequence length="92" mass="10670">CVTGLSTRLLGERFQCSPDTISRYFRCLLVFFSEDMFYESQVQFPTDETPISTAITNDPHFRFFHNCIGAVDGTHVRIFSANEDHNNMRNQK</sequence>
<dbReference type="STRING" id="930992.A0A0D0AV35"/>
<name>A0A0D0AV35_9AGAM</name>
<reference evidence="1 2" key="1">
    <citation type="submission" date="2014-04" db="EMBL/GenBank/DDBJ databases">
        <authorList>
            <consortium name="DOE Joint Genome Institute"/>
            <person name="Kuo A."/>
            <person name="Ruytinx J."/>
            <person name="Rineau F."/>
            <person name="Colpaert J."/>
            <person name="Kohler A."/>
            <person name="Nagy L.G."/>
            <person name="Floudas D."/>
            <person name="Copeland A."/>
            <person name="Barry K.W."/>
            <person name="Cichocki N."/>
            <person name="Veneault-Fourrey C."/>
            <person name="LaButti K."/>
            <person name="Lindquist E.A."/>
            <person name="Lipzen A."/>
            <person name="Lundell T."/>
            <person name="Morin E."/>
            <person name="Murat C."/>
            <person name="Sun H."/>
            <person name="Tunlid A."/>
            <person name="Henrissat B."/>
            <person name="Grigoriev I.V."/>
            <person name="Hibbett D.S."/>
            <person name="Martin F."/>
            <person name="Nordberg H.P."/>
            <person name="Cantor M.N."/>
            <person name="Hua S.X."/>
        </authorList>
    </citation>
    <scope>NUCLEOTIDE SEQUENCE [LARGE SCALE GENOMIC DNA]</scope>
    <source>
        <strain evidence="1 2">UH-Slu-Lm8-n1</strain>
    </source>
</reference>
<dbReference type="Proteomes" id="UP000054485">
    <property type="component" value="Unassembled WGS sequence"/>
</dbReference>
<feature type="non-terminal residue" evidence="1">
    <location>
        <position position="1"/>
    </location>
</feature>
<dbReference type="HOGENOM" id="CLU_040082_6_1_1"/>
<dbReference type="AlphaFoldDB" id="A0A0D0AV35"/>
<gene>
    <name evidence="1" type="ORF">CY34DRAFT_35699</name>
</gene>
<evidence type="ECO:0000313" key="2">
    <source>
        <dbReference type="Proteomes" id="UP000054485"/>
    </source>
</evidence>
<keyword evidence="2" id="KW-1185">Reference proteome</keyword>
<organism evidence="1 2">
    <name type="scientific">Suillus luteus UH-Slu-Lm8-n1</name>
    <dbReference type="NCBI Taxonomy" id="930992"/>
    <lineage>
        <taxon>Eukaryota</taxon>
        <taxon>Fungi</taxon>
        <taxon>Dikarya</taxon>
        <taxon>Basidiomycota</taxon>
        <taxon>Agaricomycotina</taxon>
        <taxon>Agaricomycetes</taxon>
        <taxon>Agaricomycetidae</taxon>
        <taxon>Boletales</taxon>
        <taxon>Suillineae</taxon>
        <taxon>Suillaceae</taxon>
        <taxon>Suillus</taxon>
    </lineage>
</organism>
<reference evidence="2" key="2">
    <citation type="submission" date="2015-01" db="EMBL/GenBank/DDBJ databases">
        <title>Evolutionary Origins and Diversification of the Mycorrhizal Mutualists.</title>
        <authorList>
            <consortium name="DOE Joint Genome Institute"/>
            <consortium name="Mycorrhizal Genomics Consortium"/>
            <person name="Kohler A."/>
            <person name="Kuo A."/>
            <person name="Nagy L.G."/>
            <person name="Floudas D."/>
            <person name="Copeland A."/>
            <person name="Barry K.W."/>
            <person name="Cichocki N."/>
            <person name="Veneault-Fourrey C."/>
            <person name="LaButti K."/>
            <person name="Lindquist E.A."/>
            <person name="Lipzen A."/>
            <person name="Lundell T."/>
            <person name="Morin E."/>
            <person name="Murat C."/>
            <person name="Riley R."/>
            <person name="Ohm R."/>
            <person name="Sun H."/>
            <person name="Tunlid A."/>
            <person name="Henrissat B."/>
            <person name="Grigoriev I.V."/>
            <person name="Hibbett D.S."/>
            <person name="Martin F."/>
        </authorList>
    </citation>
    <scope>NUCLEOTIDE SEQUENCE [LARGE SCALE GENOMIC DNA]</scope>
    <source>
        <strain evidence="2">UH-Slu-Lm8-n1</strain>
    </source>
</reference>
<proteinExistence type="predicted"/>
<evidence type="ECO:0008006" key="3">
    <source>
        <dbReference type="Google" id="ProtNLM"/>
    </source>
</evidence>
<dbReference type="EMBL" id="KN835591">
    <property type="protein sequence ID" value="KIK35758.1"/>
    <property type="molecule type" value="Genomic_DNA"/>
</dbReference>
<dbReference type="InParanoid" id="A0A0D0AV35"/>
<dbReference type="OrthoDB" id="2655351at2759"/>
<feature type="non-terminal residue" evidence="1">
    <location>
        <position position="92"/>
    </location>
</feature>
<accession>A0A0D0AV35</accession>